<keyword evidence="2" id="KW-1185">Reference proteome</keyword>
<sequence length="151" mass="16814">MLSIADFSLPLPISQTNKGFLHDETDSKSLWELLRTPHPGRKATKSQPPTPRWIAPIFSRHSLWHAETTACRVGGQTVGQNPCTRQRACWGARAPLGERHLVAYPLDPTRFGGRCGFGRAEACRYCPTLETWKAAQAVRAAPTHQPHPHCQ</sequence>
<dbReference type="Proteomes" id="UP000283634">
    <property type="component" value="Unassembled WGS sequence"/>
</dbReference>
<evidence type="ECO:0000313" key="1">
    <source>
        <dbReference type="EMBL" id="RNE96275.1"/>
    </source>
</evidence>
<reference evidence="1 2" key="1">
    <citation type="journal article" date="2018" name="BMC Genomics">
        <title>Genomic comparison of Trypanosoma conorhini and Trypanosoma rangeli to Trypanosoma cruzi strains of high and low virulence.</title>
        <authorList>
            <person name="Bradwell K.R."/>
            <person name="Koparde V.N."/>
            <person name="Matveyev A.V."/>
            <person name="Serrano M.G."/>
            <person name="Alves J.M."/>
            <person name="Parikh H."/>
            <person name="Huang B."/>
            <person name="Lee V."/>
            <person name="Espinosa-Alvarez O."/>
            <person name="Ortiz P.A."/>
            <person name="Costa-Martins A.G."/>
            <person name="Teixeira M.M."/>
            <person name="Buck G.A."/>
        </authorList>
    </citation>
    <scope>NUCLEOTIDE SEQUENCE [LARGE SCALE GENOMIC DNA]</scope>
    <source>
        <strain evidence="1 2">AM80</strain>
    </source>
</reference>
<evidence type="ECO:0000313" key="2">
    <source>
        <dbReference type="Proteomes" id="UP000283634"/>
    </source>
</evidence>
<dbReference type="RefSeq" id="XP_029233607.1">
    <property type="nucleotide sequence ID" value="XM_029386536.1"/>
</dbReference>
<proteinExistence type="predicted"/>
<comment type="caution">
    <text evidence="1">The sequence shown here is derived from an EMBL/GenBank/DDBJ whole genome shotgun (WGS) entry which is preliminary data.</text>
</comment>
<dbReference type="AlphaFoldDB" id="A0A422MSR1"/>
<accession>A0A422MSR1</accession>
<protein>
    <submittedName>
        <fullName evidence="1">Uncharacterized protein</fullName>
    </submittedName>
</protein>
<name>A0A422MSR1_TRYRA</name>
<gene>
    <name evidence="1" type="ORF">TraAM80_09878</name>
</gene>
<organism evidence="1 2">
    <name type="scientific">Trypanosoma rangeli</name>
    <dbReference type="NCBI Taxonomy" id="5698"/>
    <lineage>
        <taxon>Eukaryota</taxon>
        <taxon>Discoba</taxon>
        <taxon>Euglenozoa</taxon>
        <taxon>Kinetoplastea</taxon>
        <taxon>Metakinetoplastina</taxon>
        <taxon>Trypanosomatida</taxon>
        <taxon>Trypanosomatidae</taxon>
        <taxon>Trypanosoma</taxon>
        <taxon>Herpetosoma</taxon>
    </lineage>
</organism>
<dbReference type="GeneID" id="40333811"/>
<dbReference type="EMBL" id="MKGL01000716">
    <property type="protein sequence ID" value="RNE96275.1"/>
    <property type="molecule type" value="Genomic_DNA"/>
</dbReference>